<keyword evidence="1 3" id="KW-0328">Glycosyltransferase</keyword>
<comment type="pathway">
    <text evidence="3">Protein modification; protein glycosylation.</text>
</comment>
<keyword evidence="3" id="KW-0735">Signal-anchor</keyword>
<evidence type="ECO:0000313" key="5">
    <source>
        <dbReference type="Proteomes" id="UP001566132"/>
    </source>
</evidence>
<keyword evidence="3" id="KW-0325">Glycoprotein</keyword>
<keyword evidence="3" id="KW-0812">Transmembrane</keyword>
<dbReference type="EC" id="2.4.1.-" evidence="3"/>
<dbReference type="Pfam" id="PF01531">
    <property type="entry name" value="Glyco_transf_11"/>
    <property type="match status" value="1"/>
</dbReference>
<dbReference type="PANTHER" id="PTHR11927:SF9">
    <property type="entry name" value="L-FUCOSYLTRANSFERASE"/>
    <property type="match status" value="1"/>
</dbReference>
<dbReference type="AlphaFoldDB" id="A0ABD1E9C8"/>
<organism evidence="4 5">
    <name type="scientific">Hypothenemus hampei</name>
    <name type="common">Coffee berry borer</name>
    <dbReference type="NCBI Taxonomy" id="57062"/>
    <lineage>
        <taxon>Eukaryota</taxon>
        <taxon>Metazoa</taxon>
        <taxon>Ecdysozoa</taxon>
        <taxon>Arthropoda</taxon>
        <taxon>Hexapoda</taxon>
        <taxon>Insecta</taxon>
        <taxon>Pterygota</taxon>
        <taxon>Neoptera</taxon>
        <taxon>Endopterygota</taxon>
        <taxon>Coleoptera</taxon>
        <taxon>Polyphaga</taxon>
        <taxon>Cucujiformia</taxon>
        <taxon>Curculionidae</taxon>
        <taxon>Scolytinae</taxon>
        <taxon>Hypothenemus</taxon>
    </lineage>
</organism>
<evidence type="ECO:0000256" key="1">
    <source>
        <dbReference type="ARBA" id="ARBA00022676"/>
    </source>
</evidence>
<keyword evidence="5" id="KW-1185">Reference proteome</keyword>
<keyword evidence="2 3" id="KW-0808">Transferase</keyword>
<dbReference type="CDD" id="cd11301">
    <property type="entry name" value="Fut1_Fut2_like"/>
    <property type="match status" value="1"/>
</dbReference>
<accession>A0ABD1E9C8</accession>
<dbReference type="Proteomes" id="UP001566132">
    <property type="component" value="Unassembled WGS sequence"/>
</dbReference>
<reference evidence="4 5" key="1">
    <citation type="submission" date="2024-05" db="EMBL/GenBank/DDBJ databases">
        <title>Genetic variation in Jamaican populations of the coffee berry borer (Hypothenemus hampei).</title>
        <authorList>
            <person name="Errbii M."/>
            <person name="Myrie A."/>
        </authorList>
    </citation>
    <scope>NUCLEOTIDE SEQUENCE [LARGE SCALE GENOMIC DNA]</scope>
    <source>
        <strain evidence="4">JA-Hopewell-2020-01-JO</strain>
        <tissue evidence="4">Whole body</tissue>
    </source>
</reference>
<dbReference type="PANTHER" id="PTHR11927">
    <property type="entry name" value="GALACTOSIDE 2-L-FUCOSYLTRANSFERASE"/>
    <property type="match status" value="1"/>
</dbReference>
<dbReference type="EMBL" id="JBDJPC010000009">
    <property type="protein sequence ID" value="KAL1491253.1"/>
    <property type="molecule type" value="Genomic_DNA"/>
</dbReference>
<evidence type="ECO:0000256" key="3">
    <source>
        <dbReference type="RuleBase" id="RU363129"/>
    </source>
</evidence>
<evidence type="ECO:0000313" key="4">
    <source>
        <dbReference type="EMBL" id="KAL1491253.1"/>
    </source>
</evidence>
<evidence type="ECO:0000256" key="2">
    <source>
        <dbReference type="ARBA" id="ARBA00022679"/>
    </source>
</evidence>
<dbReference type="GO" id="GO:0016757">
    <property type="term" value="F:glycosyltransferase activity"/>
    <property type="evidence" value="ECO:0007669"/>
    <property type="project" value="UniProtKB-KW"/>
</dbReference>
<dbReference type="InterPro" id="IPR002516">
    <property type="entry name" value="Glyco_trans_11"/>
</dbReference>
<protein>
    <recommendedName>
        <fullName evidence="3">L-Fucosyltransferase</fullName>
        <ecNumber evidence="3">2.4.1.-</ecNumber>
    </recommendedName>
</protein>
<sequence>MQFWIPRCVLLSIISLIIVLMYTVPIENFLNTSHVTVELNSPPSLSITYQQLQANLCGKTYSPANVSDSCPNRTVITMFSGGRTGNQIWEYASIFALGKDKPHLQPYVPQCILDTLKDLLDGLTLKSLQNIAHCSFTLQDNWETCPEQSQGVLVVPQYHFQKKEVVKWADDIQRELNLRKPLKDKANNFLKTFGNKTFISIHVRRTDYENYIKRKYNGILASKQFYINAMNYYRDKFKNCLFLFISDDPTWCFKNYSYLKDVYIVGYTKKTTAFEDLALMSACNHSIFDYGTFGWWGAFLANGEVVYYNITQNLYFQQVLPHWIMMN</sequence>
<gene>
    <name evidence="4" type="ORF">ABEB36_011874</name>
</gene>
<keyword evidence="3" id="KW-0333">Golgi apparatus</keyword>
<name>A0ABD1E9C8_HYPHA</name>
<comment type="caution">
    <text evidence="4">The sequence shown here is derived from an EMBL/GenBank/DDBJ whole genome shotgun (WGS) entry which is preliminary data.</text>
</comment>
<comment type="subcellular location">
    <subcellularLocation>
        <location evidence="3">Golgi apparatus</location>
        <location evidence="3">Golgi stack membrane</location>
        <topology evidence="3">Single-pass type II membrane protein</topology>
    </subcellularLocation>
</comment>
<proteinExistence type="inferred from homology"/>
<dbReference type="GO" id="GO:0032580">
    <property type="term" value="C:Golgi cisterna membrane"/>
    <property type="evidence" value="ECO:0007669"/>
    <property type="project" value="UniProtKB-SubCell"/>
</dbReference>
<comment type="similarity">
    <text evidence="3">Belongs to the glycosyltransferase 11 family.</text>
</comment>